<evidence type="ECO:0000313" key="11">
    <source>
        <dbReference type="Proteomes" id="UP000324897"/>
    </source>
</evidence>
<comment type="similarity">
    <text evidence="6">Belongs to the RING-type zinc finger family. ATL subfamily.</text>
</comment>
<comment type="catalytic activity">
    <reaction evidence="1">
        <text>S-ubiquitinyl-[E2 ubiquitin-conjugating enzyme]-L-cysteine + [acceptor protein]-L-lysine = [E2 ubiquitin-conjugating enzyme]-L-cysteine + N(6)-ubiquitinyl-[acceptor protein]-L-lysine.</text>
        <dbReference type="EC" id="2.3.2.27"/>
    </reaction>
</comment>
<evidence type="ECO:0000313" key="10">
    <source>
        <dbReference type="EMBL" id="TVU04376.1"/>
    </source>
</evidence>
<dbReference type="SMART" id="SM01197">
    <property type="entry name" value="FANCL_C"/>
    <property type="match status" value="1"/>
</dbReference>
<keyword evidence="3" id="KW-0479">Metal-binding</keyword>
<evidence type="ECO:0000259" key="9">
    <source>
        <dbReference type="PROSITE" id="PS50089"/>
    </source>
</evidence>
<dbReference type="Gramene" id="TVU04376">
    <property type="protein sequence ID" value="TVU04376"/>
    <property type="gene ID" value="EJB05_50057"/>
</dbReference>
<dbReference type="PANTHER" id="PTHR14155:SF499">
    <property type="entry name" value="RING-TYPE DOMAIN-CONTAINING PROTEIN"/>
    <property type="match status" value="1"/>
</dbReference>
<dbReference type="SUPFAM" id="SSF57850">
    <property type="entry name" value="RING/U-box"/>
    <property type="match status" value="1"/>
</dbReference>
<dbReference type="OrthoDB" id="680763at2759"/>
<feature type="transmembrane region" description="Helical" evidence="8">
    <location>
        <begin position="6"/>
        <end position="29"/>
    </location>
</feature>
<evidence type="ECO:0000256" key="2">
    <source>
        <dbReference type="ARBA" id="ARBA00012483"/>
    </source>
</evidence>
<organism evidence="10 11">
    <name type="scientific">Eragrostis curvula</name>
    <name type="common">weeping love grass</name>
    <dbReference type="NCBI Taxonomy" id="38414"/>
    <lineage>
        <taxon>Eukaryota</taxon>
        <taxon>Viridiplantae</taxon>
        <taxon>Streptophyta</taxon>
        <taxon>Embryophyta</taxon>
        <taxon>Tracheophyta</taxon>
        <taxon>Spermatophyta</taxon>
        <taxon>Magnoliopsida</taxon>
        <taxon>Liliopsida</taxon>
        <taxon>Poales</taxon>
        <taxon>Poaceae</taxon>
        <taxon>PACMAD clade</taxon>
        <taxon>Chloridoideae</taxon>
        <taxon>Eragrostideae</taxon>
        <taxon>Eragrostidinae</taxon>
        <taxon>Eragrostis</taxon>
    </lineage>
</organism>
<dbReference type="SMART" id="SM00184">
    <property type="entry name" value="RING"/>
    <property type="match status" value="1"/>
</dbReference>
<comment type="caution">
    <text evidence="10">The sequence shown here is derived from an EMBL/GenBank/DDBJ whole genome shotgun (WGS) entry which is preliminary data.</text>
</comment>
<protein>
    <recommendedName>
        <fullName evidence="2">RING-type E3 ubiquitin transferase</fullName>
        <ecNumber evidence="2">2.3.2.27</ecNumber>
    </recommendedName>
</protein>
<evidence type="ECO:0000256" key="4">
    <source>
        <dbReference type="ARBA" id="ARBA00022771"/>
    </source>
</evidence>
<evidence type="ECO:0000256" key="1">
    <source>
        <dbReference type="ARBA" id="ARBA00000900"/>
    </source>
</evidence>
<dbReference type="Proteomes" id="UP000324897">
    <property type="component" value="Unassembled WGS sequence"/>
</dbReference>
<dbReference type="Gene3D" id="3.30.40.10">
    <property type="entry name" value="Zinc/RING finger domain, C3HC4 (zinc finger)"/>
    <property type="match status" value="1"/>
</dbReference>
<dbReference type="PANTHER" id="PTHR14155">
    <property type="entry name" value="RING FINGER DOMAIN-CONTAINING"/>
    <property type="match status" value="1"/>
</dbReference>
<dbReference type="InterPro" id="IPR013083">
    <property type="entry name" value="Znf_RING/FYVE/PHD"/>
</dbReference>
<evidence type="ECO:0000256" key="7">
    <source>
        <dbReference type="PROSITE-ProRule" id="PRU00175"/>
    </source>
</evidence>
<reference evidence="10 11" key="1">
    <citation type="journal article" date="2019" name="Sci. Rep.">
        <title>A high-quality genome of Eragrostis curvula grass provides insights into Poaceae evolution and supports new strategies to enhance forage quality.</title>
        <authorList>
            <person name="Carballo J."/>
            <person name="Santos B.A.C.M."/>
            <person name="Zappacosta D."/>
            <person name="Garbus I."/>
            <person name="Selva J.P."/>
            <person name="Gallo C.A."/>
            <person name="Diaz A."/>
            <person name="Albertini E."/>
            <person name="Caccamo M."/>
            <person name="Echenique V."/>
        </authorList>
    </citation>
    <scope>NUCLEOTIDE SEQUENCE [LARGE SCALE GENOMIC DNA]</scope>
    <source>
        <strain evidence="11">cv. Victoria</strain>
        <tissue evidence="10">Leaf</tissue>
    </source>
</reference>
<feature type="domain" description="RING-type" evidence="9">
    <location>
        <begin position="88"/>
        <end position="130"/>
    </location>
</feature>
<gene>
    <name evidence="10" type="ORF">EJB05_50057</name>
</gene>
<feature type="non-terminal residue" evidence="10">
    <location>
        <position position="1"/>
    </location>
</feature>
<keyword evidence="4 7" id="KW-0863">Zinc-finger</keyword>
<dbReference type="InterPro" id="IPR053238">
    <property type="entry name" value="RING-H2_zinc_finger"/>
</dbReference>
<dbReference type="AlphaFoldDB" id="A0A5J9SZ71"/>
<dbReference type="PROSITE" id="PS50089">
    <property type="entry name" value="ZF_RING_2"/>
    <property type="match status" value="1"/>
</dbReference>
<dbReference type="EC" id="2.3.2.27" evidence="2"/>
<evidence type="ECO:0000256" key="5">
    <source>
        <dbReference type="ARBA" id="ARBA00022833"/>
    </source>
</evidence>
<dbReference type="Pfam" id="PF13639">
    <property type="entry name" value="zf-RING_2"/>
    <property type="match status" value="1"/>
</dbReference>
<keyword evidence="8" id="KW-1133">Transmembrane helix</keyword>
<evidence type="ECO:0000256" key="3">
    <source>
        <dbReference type="ARBA" id="ARBA00022723"/>
    </source>
</evidence>
<evidence type="ECO:0000256" key="8">
    <source>
        <dbReference type="SAM" id="Phobius"/>
    </source>
</evidence>
<keyword evidence="8" id="KW-0472">Membrane</keyword>
<dbReference type="EMBL" id="RWGY01000063">
    <property type="protein sequence ID" value="TVU04376.1"/>
    <property type="molecule type" value="Genomic_DNA"/>
</dbReference>
<keyword evidence="5" id="KW-0862">Zinc</keyword>
<name>A0A5J9SZ71_9POAL</name>
<dbReference type="GO" id="GO:0061630">
    <property type="term" value="F:ubiquitin protein ligase activity"/>
    <property type="evidence" value="ECO:0007669"/>
    <property type="project" value="UniProtKB-EC"/>
</dbReference>
<dbReference type="GO" id="GO:0008270">
    <property type="term" value="F:zinc ion binding"/>
    <property type="evidence" value="ECO:0007669"/>
    <property type="project" value="UniProtKB-KW"/>
</dbReference>
<accession>A0A5J9SZ71</accession>
<keyword evidence="8" id="KW-0812">Transmembrane</keyword>
<dbReference type="InterPro" id="IPR001841">
    <property type="entry name" value="Znf_RING"/>
</dbReference>
<evidence type="ECO:0000256" key="6">
    <source>
        <dbReference type="ARBA" id="ARBA00024209"/>
    </source>
</evidence>
<sequence>MLGEEATTWLCEIITALVAFVAFFLFVLWATRTAGEPPRDTADLSLERVDVVALAAQADQAVVLSSAPPRPVQLPYFPYAAASETAECVICLEPLLPGQLCSEVPACRHVFHRDCLDAWAKSKGTCPLCRAKIVPGSDEVAVADDMV</sequence>
<proteinExistence type="inferred from homology"/>
<keyword evidence="11" id="KW-1185">Reference proteome</keyword>